<proteinExistence type="predicted"/>
<dbReference type="PANTHER" id="PTHR45660:SF85">
    <property type="entry name" value="YDG_SRA DOMAIN CONTAINING PROTEIN-RELATED"/>
    <property type="match status" value="1"/>
</dbReference>
<evidence type="ECO:0000259" key="5">
    <source>
        <dbReference type="PROSITE" id="PS51015"/>
    </source>
</evidence>
<dbReference type="Proteomes" id="UP001054889">
    <property type="component" value="Unassembled WGS sequence"/>
</dbReference>
<evidence type="ECO:0000313" key="6">
    <source>
        <dbReference type="EMBL" id="GJN16376.1"/>
    </source>
</evidence>
<dbReference type="GO" id="GO:0042054">
    <property type="term" value="F:histone methyltransferase activity"/>
    <property type="evidence" value="ECO:0007669"/>
    <property type="project" value="TreeGrafter"/>
</dbReference>
<feature type="compositionally biased region" description="Low complexity" evidence="4">
    <location>
        <begin position="604"/>
        <end position="614"/>
    </location>
</feature>
<feature type="compositionally biased region" description="Low complexity" evidence="4">
    <location>
        <begin position="43"/>
        <end position="55"/>
    </location>
</feature>
<dbReference type="GO" id="GO:0005694">
    <property type="term" value="C:chromosome"/>
    <property type="evidence" value="ECO:0007669"/>
    <property type="project" value="UniProtKB-SubCell"/>
</dbReference>
<dbReference type="Pfam" id="PF02182">
    <property type="entry name" value="SAD_SRA"/>
    <property type="match status" value="1"/>
</dbReference>
<feature type="compositionally biased region" description="Low complexity" evidence="4">
    <location>
        <begin position="193"/>
        <end position="206"/>
    </location>
</feature>
<feature type="domain" description="YDG" evidence="5">
    <location>
        <begin position="922"/>
        <end position="1073"/>
    </location>
</feature>
<dbReference type="InterPro" id="IPR051357">
    <property type="entry name" value="H3K9_HMTase_SUVAR3-9"/>
</dbReference>
<sequence length="1089" mass="116507">MSRAHGTVRPNPSSTSRARRASRVLARHVATGTSGNKLPPRVGRSSSNQSSGRESTQPHSQVEHLTRSSPACLPCSCPRKPQRPLPLLPPTPRRRRAPSPLCSPELRRPGGPRSEVPRMDSYAARLDAAARGRQRTEPPAWGRVERGASGWAPPIRGERRSFPPRPPLHGGAAAGRRSDASAEGRGGVREQRVAGAGAVSGWSGADGCRGGGDARRKAQQEEARGGVPWRGLAAGAGEPGFGSVDGAKGVPGSVLAGKGGSEVGTKRQPAAPPARHPPLKRPAVSARRRFPPGCGRDAAAPLGRADGGSRFQAARAVVDISHALMDDAAPALALAGCSDVVLPGTESLGSVSATALNKAPAADGVGPVVKVGHHVLSSRLLAKRRTVSATRSIPPGCLRDVVPLPPAQVTEEEMLADVDCSAADEGHSQVVASPRDGPTDGAVAQDEELEEGEIPPAKLAHELVGSQVSVTVILHQPAPCEHETSVPATIAVEASVNPSSDDKIGGSRIQYGGKTLQCEVAKDFKVTISSAWSPCHVAAESLAEGPPQQQLRNTWVSEIAKIDKASSDKISGSRIQCGEKRPSCEVSKDFINSSARSSCPVAPESSSEGSSQEQLRGGRVSQISKMDKANSEFAVEIPMMHRTSSDLAVEVPKMGNASSDLAVEVPKMGKASSDLAVEIPKMGKASSDLSARVSDEGAPMRRKVMLTARKTVRPPKVIKKSAVDTRHAPFSWKEKEKEKESELGRNATKHEIEDTDEFTKGLVQQALRSSEKRPTTQQMDAATVTGYFGPRKRVKVKHLTNSPMKFNPKFELGRKEKLADKADSNLDDDDLLKGLAVREGKLEFYLKDASPARSMKHERQYGVQNADARIKVKMMCRRFEIICRTIAQAVDQRSVKVRRIDLAADKAMKELPDYSKPGPFVGKVPGVEVGDGFLYRVQLAIVGLHRPYQGGIDWTKDNNDNLIAISVVASGGYPDELSSSGELVYTGSGGKLAGRHASGDEKLERGNIALKNCIKWKSPVRVIHGFKGLNNEECSHSRAKEITTFTYDGLYHVVDCWTEGQPGSKVFKFKLQRIPGQPELPYGRKTVRS</sequence>
<dbReference type="InterPro" id="IPR003105">
    <property type="entry name" value="SRA_YDG"/>
</dbReference>
<evidence type="ECO:0000313" key="7">
    <source>
        <dbReference type="Proteomes" id="UP001054889"/>
    </source>
</evidence>
<reference evidence="6" key="1">
    <citation type="journal article" date="2018" name="DNA Res.">
        <title>Multiple hybrid de novo genome assembly of finger millet, an orphan allotetraploid crop.</title>
        <authorList>
            <person name="Hatakeyama M."/>
            <person name="Aluri S."/>
            <person name="Balachadran M.T."/>
            <person name="Sivarajan S.R."/>
            <person name="Patrignani A."/>
            <person name="Gruter S."/>
            <person name="Poveda L."/>
            <person name="Shimizu-Inatsugi R."/>
            <person name="Baeten J."/>
            <person name="Francoijs K.J."/>
            <person name="Nataraja K.N."/>
            <person name="Reddy Y.A.N."/>
            <person name="Phadnis S."/>
            <person name="Ravikumar R.L."/>
            <person name="Schlapbach R."/>
            <person name="Sreeman S.M."/>
            <person name="Shimizu K.K."/>
        </authorList>
    </citation>
    <scope>NUCLEOTIDE SEQUENCE</scope>
</reference>
<evidence type="ECO:0000256" key="2">
    <source>
        <dbReference type="ARBA" id="ARBA00023242"/>
    </source>
</evidence>
<comment type="caution">
    <text evidence="6">The sequence shown here is derived from an EMBL/GenBank/DDBJ whole genome shotgun (WGS) entry which is preliminary data.</text>
</comment>
<evidence type="ECO:0000256" key="3">
    <source>
        <dbReference type="PROSITE-ProRule" id="PRU00358"/>
    </source>
</evidence>
<keyword evidence="2 3" id="KW-0539">Nucleus</keyword>
<feature type="compositionally biased region" description="Basic residues" evidence="4">
    <location>
        <begin position="17"/>
        <end position="26"/>
    </location>
</feature>
<feature type="compositionally biased region" description="Basic and acidic residues" evidence="4">
    <location>
        <begin position="212"/>
        <end position="224"/>
    </location>
</feature>
<dbReference type="SMART" id="SM00466">
    <property type="entry name" value="SRA"/>
    <property type="match status" value="1"/>
</dbReference>
<evidence type="ECO:0000256" key="4">
    <source>
        <dbReference type="SAM" id="MobiDB-lite"/>
    </source>
</evidence>
<keyword evidence="7" id="KW-1185">Reference proteome</keyword>
<comment type="subcellular location">
    <subcellularLocation>
        <location evidence="1">Chromosome</location>
    </subcellularLocation>
    <subcellularLocation>
        <location evidence="3">Nucleus</location>
    </subcellularLocation>
</comment>
<dbReference type="InterPro" id="IPR015947">
    <property type="entry name" value="PUA-like_sf"/>
</dbReference>
<protein>
    <recommendedName>
        <fullName evidence="5">YDG domain-containing protein</fullName>
    </recommendedName>
</protein>
<accession>A0AAV5E1L8</accession>
<dbReference type="PROSITE" id="PS51015">
    <property type="entry name" value="YDG"/>
    <property type="match status" value="1"/>
</dbReference>
<feature type="region of interest" description="Disordered" evidence="4">
    <location>
        <begin position="1"/>
        <end position="306"/>
    </location>
</feature>
<feature type="region of interest" description="Disordered" evidence="4">
    <location>
        <begin position="595"/>
        <end position="625"/>
    </location>
</feature>
<feature type="compositionally biased region" description="Basic and acidic residues" evidence="4">
    <location>
        <begin position="176"/>
        <end position="192"/>
    </location>
</feature>
<dbReference type="InterPro" id="IPR036987">
    <property type="entry name" value="SRA-YDG_sf"/>
</dbReference>
<evidence type="ECO:0000256" key="1">
    <source>
        <dbReference type="ARBA" id="ARBA00004286"/>
    </source>
</evidence>
<dbReference type="PANTHER" id="PTHR45660">
    <property type="entry name" value="HISTONE-LYSINE N-METHYLTRANSFERASE SETMAR"/>
    <property type="match status" value="1"/>
</dbReference>
<dbReference type="AlphaFoldDB" id="A0AAV5E1L8"/>
<dbReference type="GO" id="GO:0003690">
    <property type="term" value="F:double-stranded DNA binding"/>
    <property type="evidence" value="ECO:0007669"/>
    <property type="project" value="TreeGrafter"/>
</dbReference>
<dbReference type="SUPFAM" id="SSF88697">
    <property type="entry name" value="PUA domain-like"/>
    <property type="match status" value="1"/>
</dbReference>
<name>A0AAV5E1L8_ELECO</name>
<gene>
    <name evidence="6" type="primary">gb03359</name>
    <name evidence="6" type="ORF">PR202_gb03359</name>
</gene>
<dbReference type="GO" id="GO:0005634">
    <property type="term" value="C:nucleus"/>
    <property type="evidence" value="ECO:0007669"/>
    <property type="project" value="UniProtKB-SubCell"/>
</dbReference>
<dbReference type="Gene3D" id="2.30.280.10">
    <property type="entry name" value="SRA-YDG"/>
    <property type="match status" value="1"/>
</dbReference>
<reference evidence="6" key="2">
    <citation type="submission" date="2021-12" db="EMBL/GenBank/DDBJ databases">
        <title>Resequencing data analysis of finger millet.</title>
        <authorList>
            <person name="Hatakeyama M."/>
            <person name="Aluri S."/>
            <person name="Balachadran M.T."/>
            <person name="Sivarajan S.R."/>
            <person name="Poveda L."/>
            <person name="Shimizu-Inatsugi R."/>
            <person name="Schlapbach R."/>
            <person name="Sreeman S.M."/>
            <person name="Shimizu K.K."/>
        </authorList>
    </citation>
    <scope>NUCLEOTIDE SEQUENCE</scope>
</reference>
<dbReference type="EMBL" id="BQKI01000072">
    <property type="protein sequence ID" value="GJN16376.1"/>
    <property type="molecule type" value="Genomic_DNA"/>
</dbReference>
<organism evidence="6 7">
    <name type="scientific">Eleusine coracana subsp. coracana</name>
    <dbReference type="NCBI Taxonomy" id="191504"/>
    <lineage>
        <taxon>Eukaryota</taxon>
        <taxon>Viridiplantae</taxon>
        <taxon>Streptophyta</taxon>
        <taxon>Embryophyta</taxon>
        <taxon>Tracheophyta</taxon>
        <taxon>Spermatophyta</taxon>
        <taxon>Magnoliopsida</taxon>
        <taxon>Liliopsida</taxon>
        <taxon>Poales</taxon>
        <taxon>Poaceae</taxon>
        <taxon>PACMAD clade</taxon>
        <taxon>Chloridoideae</taxon>
        <taxon>Cynodonteae</taxon>
        <taxon>Eleusininae</taxon>
        <taxon>Eleusine</taxon>
    </lineage>
</organism>